<evidence type="ECO:0000256" key="1">
    <source>
        <dbReference type="SAM" id="MobiDB-lite"/>
    </source>
</evidence>
<dbReference type="AlphaFoldDB" id="A0A0J7KA50"/>
<dbReference type="EMBL" id="LBMM01010862">
    <property type="protein sequence ID" value="KMQ87182.1"/>
    <property type="molecule type" value="Genomic_DNA"/>
</dbReference>
<feature type="region of interest" description="Disordered" evidence="1">
    <location>
        <begin position="394"/>
        <end position="419"/>
    </location>
</feature>
<reference evidence="3 4" key="1">
    <citation type="submission" date="2015-04" db="EMBL/GenBank/DDBJ databases">
        <title>Lasius niger genome sequencing.</title>
        <authorList>
            <person name="Konorov E.A."/>
            <person name="Nikitin M.A."/>
            <person name="Kirill M.V."/>
            <person name="Chang P."/>
        </authorList>
    </citation>
    <scope>NUCLEOTIDE SEQUENCE [LARGE SCALE GENOMIC DNA]</scope>
    <source>
        <tissue evidence="3">Whole</tissue>
    </source>
</reference>
<keyword evidence="3" id="KW-0548">Nucleotidyltransferase</keyword>
<feature type="domain" description="Reverse transcriptase" evidence="2">
    <location>
        <begin position="101"/>
        <end position="349"/>
    </location>
</feature>
<dbReference type="Pfam" id="PF00078">
    <property type="entry name" value="RVT_1"/>
    <property type="match status" value="1"/>
</dbReference>
<keyword evidence="4" id="KW-1185">Reference proteome</keyword>
<dbReference type="PANTHER" id="PTHR19446">
    <property type="entry name" value="REVERSE TRANSCRIPTASES"/>
    <property type="match status" value="1"/>
</dbReference>
<gene>
    <name evidence="3" type="ORF">RF55_13605</name>
</gene>
<dbReference type="InterPro" id="IPR043128">
    <property type="entry name" value="Rev_trsase/Diguanyl_cyclase"/>
</dbReference>
<dbReference type="PaxDb" id="67767-A0A0J7KA50"/>
<dbReference type="SUPFAM" id="SSF56672">
    <property type="entry name" value="DNA/RNA polymerases"/>
    <property type="match status" value="1"/>
</dbReference>
<dbReference type="InterPro" id="IPR000477">
    <property type="entry name" value="RT_dom"/>
</dbReference>
<accession>A0A0J7KA50</accession>
<dbReference type="Gene3D" id="3.30.70.270">
    <property type="match status" value="1"/>
</dbReference>
<dbReference type="STRING" id="67767.A0A0J7KA50"/>
<dbReference type="PROSITE" id="PS50878">
    <property type="entry name" value="RT_POL"/>
    <property type="match status" value="1"/>
</dbReference>
<comment type="caution">
    <text evidence="3">The sequence shown here is derived from an EMBL/GenBank/DDBJ whole genome shotgun (WGS) entry which is preliminary data.</text>
</comment>
<evidence type="ECO:0000313" key="4">
    <source>
        <dbReference type="Proteomes" id="UP000036403"/>
    </source>
</evidence>
<organism evidence="3 4">
    <name type="scientific">Lasius niger</name>
    <name type="common">Black garden ant</name>
    <dbReference type="NCBI Taxonomy" id="67767"/>
    <lineage>
        <taxon>Eukaryota</taxon>
        <taxon>Metazoa</taxon>
        <taxon>Ecdysozoa</taxon>
        <taxon>Arthropoda</taxon>
        <taxon>Hexapoda</taxon>
        <taxon>Insecta</taxon>
        <taxon>Pterygota</taxon>
        <taxon>Neoptera</taxon>
        <taxon>Endopterygota</taxon>
        <taxon>Hymenoptera</taxon>
        <taxon>Apocrita</taxon>
        <taxon>Aculeata</taxon>
        <taxon>Formicoidea</taxon>
        <taxon>Formicidae</taxon>
        <taxon>Formicinae</taxon>
        <taxon>Lasius</taxon>
        <taxon>Lasius</taxon>
    </lineage>
</organism>
<dbReference type="OrthoDB" id="7696036at2759"/>
<evidence type="ECO:0000259" key="2">
    <source>
        <dbReference type="PROSITE" id="PS50878"/>
    </source>
</evidence>
<proteinExistence type="predicted"/>
<name>A0A0J7KA50_LASNI</name>
<keyword evidence="3" id="KW-0808">Transferase</keyword>
<dbReference type="Proteomes" id="UP000036403">
    <property type="component" value="Unassembled WGS sequence"/>
</dbReference>
<dbReference type="GO" id="GO:0003964">
    <property type="term" value="F:RNA-directed DNA polymerase activity"/>
    <property type="evidence" value="ECO:0007669"/>
    <property type="project" value="UniProtKB-KW"/>
</dbReference>
<protein>
    <submittedName>
        <fullName evidence="3">Reverse transcriptase</fullName>
    </submittedName>
</protein>
<feature type="compositionally biased region" description="Basic and acidic residues" evidence="1">
    <location>
        <begin position="394"/>
        <end position="409"/>
    </location>
</feature>
<evidence type="ECO:0000313" key="3">
    <source>
        <dbReference type="EMBL" id="KMQ87182.1"/>
    </source>
</evidence>
<sequence length="449" mass="51213">MGKRGRVRLSGMKVGDRTTSTWKESVDVLMERFFPAARTNAVFNVECEVRTDERQFEWSEVSEAVKSMKVGKAPGLDGVCTEMLRAIWRAIPEWLKRVYDVCLCTMRFPSAWKSARVIVLLKSPEIVRSDPGSYRPICLLSVLGKVLERMMVKRLERLVSERLCDAQYGFVRGRSTEGAWNRVQEWVNGSESKNVLGVFVDFQGAFDNLEWDCVIQKLREIGCEEIGLWESYFIERRVCMTGVCDTVWKDVRRGCPQGSICSPFIWNLMMDGLLWQLREHECKMVAYADDLLLIVEGRNRAELERKRTKWMKMVYEWGVKVGRVVLSACLNVCRTVSTAAMQVLMGGLPWDLECVRRGVCYKIKNGISMSEHDVVNDDDLREKSVDECVKMRRETGGERRNTEVPEERSTNAGGSRDPKLVVASVTKIRPVILTGTTGAGLPRRIRPPS</sequence>
<dbReference type="CDD" id="cd01650">
    <property type="entry name" value="RT_nLTR_like"/>
    <property type="match status" value="1"/>
</dbReference>
<dbReference type="InterPro" id="IPR043502">
    <property type="entry name" value="DNA/RNA_pol_sf"/>
</dbReference>
<keyword evidence="3" id="KW-0695">RNA-directed DNA polymerase</keyword>